<gene>
    <name evidence="1" type="ORF">ASZ90_009718</name>
</gene>
<comment type="caution">
    <text evidence="1">The sequence shown here is derived from an EMBL/GenBank/DDBJ whole genome shotgun (WGS) entry which is preliminary data.</text>
</comment>
<sequence length="187" mass="21646">MPPCRDIVECEERIRCKEYEVAYIFLDHHTLLKGGITQRYIFGVGFSEEEFALMQNNILTHNHTGEYTNSFSLGDVAKAAEANLKEIRIAGKRFTYSLAPGDRGWPPPDAIRAKYREIEGDYGFYLHARIAFLGIASCEQIPPDAGSRFFNHLIWERLAREMGLRYLREPWPRRLTDSGMQRLKECI</sequence>
<reference evidence="1" key="1">
    <citation type="journal article" date="2015" name="Proc. Natl. Acad. Sci. U.S.A.">
        <title>Networks of energetic and metabolic interactions define dynamics in microbial communities.</title>
        <authorList>
            <person name="Embree M."/>
            <person name="Liu J.K."/>
            <person name="Al-Bassam M.M."/>
            <person name="Zengler K."/>
        </authorList>
    </citation>
    <scope>NUCLEOTIDE SEQUENCE</scope>
</reference>
<proteinExistence type="predicted"/>
<protein>
    <submittedName>
        <fullName evidence="1">Uncharacterized protein</fullName>
    </submittedName>
</protein>
<dbReference type="EMBL" id="LNQE01001179">
    <property type="protein sequence ID" value="KUG20545.1"/>
    <property type="molecule type" value="Genomic_DNA"/>
</dbReference>
<dbReference type="AlphaFoldDB" id="A0A0W8FID9"/>
<name>A0A0W8FID9_9ZZZZ</name>
<evidence type="ECO:0000313" key="1">
    <source>
        <dbReference type="EMBL" id="KUG20545.1"/>
    </source>
</evidence>
<accession>A0A0W8FID9</accession>
<organism evidence="1">
    <name type="scientific">hydrocarbon metagenome</name>
    <dbReference type="NCBI Taxonomy" id="938273"/>
    <lineage>
        <taxon>unclassified sequences</taxon>
        <taxon>metagenomes</taxon>
        <taxon>ecological metagenomes</taxon>
    </lineage>
</organism>